<accession>A0A8H6EYT3</accession>
<protein>
    <recommendedName>
        <fullName evidence="4 8">Regulator of rDNA transcription 14</fullName>
    </recommendedName>
</protein>
<gene>
    <name evidence="8" type="primary">RRT14</name>
    <name evidence="11" type="ORF">BRETT_003095</name>
    <name evidence="10" type="ORF">HII12_000943</name>
</gene>
<dbReference type="EMBL" id="CP063137">
    <property type="protein sequence ID" value="QOU22907.1"/>
    <property type="molecule type" value="Genomic_DNA"/>
</dbReference>
<dbReference type="AlphaFoldDB" id="A0A8H6EYT3"/>
<evidence type="ECO:0000313" key="11">
    <source>
        <dbReference type="EMBL" id="QOU22907.1"/>
    </source>
</evidence>
<sequence length="221" mass="24837">MCAFKSNRSKKSTVATVNKLIESYIPSASTIQNNTNDDEKKYVKVVADDFSGHGPGASKIARIRMQTKRMRGQRKLQRKMKSIEKRQRKAVIRKHLETRKEVELLGKLASGDKQTVGNLVNENVSRLNLLKPNNQHEIIALEEEILYSSYLKRNVQKVGEKSLKQVQFEGKVSNGLVSVPGLTPGLAPVDSFDAFDDSDDESGEEARPLPSGFKDDYDDYH</sequence>
<evidence type="ECO:0000256" key="1">
    <source>
        <dbReference type="ARBA" id="ARBA00002711"/>
    </source>
</evidence>
<evidence type="ECO:0000256" key="9">
    <source>
        <dbReference type="SAM" id="MobiDB-lite"/>
    </source>
</evidence>
<reference evidence="10 12" key="1">
    <citation type="journal article" date="2020" name="Appl. Microbiol. Biotechnol.">
        <title>Targeted gene deletion in Brettanomyces bruxellensis with an expression-free CRISPR-Cas9 system.</title>
        <authorList>
            <person name="Varela C."/>
            <person name="Bartel C."/>
            <person name="Onetto C."/>
            <person name="Borneman A."/>
        </authorList>
    </citation>
    <scope>NUCLEOTIDE SEQUENCE [LARGE SCALE GENOMIC DNA]</scope>
    <source>
        <strain evidence="10 12">AWRI1613</strain>
    </source>
</reference>
<dbReference type="Proteomes" id="UP000568158">
    <property type="component" value="Unassembled WGS sequence"/>
</dbReference>
<evidence type="ECO:0000256" key="4">
    <source>
        <dbReference type="ARBA" id="ARBA00014115"/>
    </source>
</evidence>
<evidence type="ECO:0000256" key="3">
    <source>
        <dbReference type="ARBA" id="ARBA00007142"/>
    </source>
</evidence>
<dbReference type="EMBL" id="JABCYN010000010">
    <property type="protein sequence ID" value="KAF6015400.1"/>
    <property type="molecule type" value="Genomic_DNA"/>
</dbReference>
<keyword evidence="5 8" id="KW-0805">Transcription regulation</keyword>
<evidence type="ECO:0000313" key="12">
    <source>
        <dbReference type="Proteomes" id="UP000568158"/>
    </source>
</evidence>
<evidence type="ECO:0000256" key="5">
    <source>
        <dbReference type="ARBA" id="ARBA00023015"/>
    </source>
</evidence>
<reference evidence="11" key="3">
    <citation type="journal article" name="BMC Genomics">
        <title>New genome assemblies reveal patterns of domestication and adaptation across Brettanomyces (Dekkera) species.</title>
        <authorList>
            <person name="Roach M.J."/>
            <person name="Borneman A.R."/>
        </authorList>
    </citation>
    <scope>NUCLEOTIDE SEQUENCE</scope>
    <source>
        <strain evidence="11">UCD 2041</strain>
    </source>
</reference>
<dbReference type="Proteomes" id="UP000663131">
    <property type="component" value="Chromosome 9"/>
</dbReference>
<comment type="similarity">
    <text evidence="3 8">Belongs to the RRT14 family.</text>
</comment>
<organism evidence="10 12">
    <name type="scientific">Dekkera bruxellensis</name>
    <name type="common">Brettanomyces custersii</name>
    <dbReference type="NCBI Taxonomy" id="5007"/>
    <lineage>
        <taxon>Eukaryota</taxon>
        <taxon>Fungi</taxon>
        <taxon>Dikarya</taxon>
        <taxon>Ascomycota</taxon>
        <taxon>Saccharomycotina</taxon>
        <taxon>Pichiomycetes</taxon>
        <taxon>Pichiales</taxon>
        <taxon>Pichiaceae</taxon>
        <taxon>Brettanomyces</taxon>
    </lineage>
</organism>
<evidence type="ECO:0000256" key="7">
    <source>
        <dbReference type="ARBA" id="ARBA00023242"/>
    </source>
</evidence>
<evidence type="ECO:0000256" key="2">
    <source>
        <dbReference type="ARBA" id="ARBA00004604"/>
    </source>
</evidence>
<dbReference type="OrthoDB" id="4069371at2759"/>
<evidence type="ECO:0000313" key="10">
    <source>
        <dbReference type="EMBL" id="KAF6015400.1"/>
    </source>
</evidence>
<dbReference type="InterPro" id="IPR031404">
    <property type="entry name" value="Rrt14"/>
</dbReference>
<dbReference type="Pfam" id="PF17075">
    <property type="entry name" value="RRT14"/>
    <property type="match status" value="1"/>
</dbReference>
<keyword evidence="7 8" id="KW-0539">Nucleus</keyword>
<name>A0A8H6EYT3_DEKBR</name>
<comment type="function">
    <text evidence="1 8">Involved in ribosome biogenesis, probably through modulation of rDNA transcription.</text>
</comment>
<reference evidence="11" key="2">
    <citation type="submission" date="2020-10" db="EMBL/GenBank/DDBJ databases">
        <authorList>
            <person name="Palmer J.M."/>
        </authorList>
    </citation>
    <scope>NUCLEOTIDE SEQUENCE</scope>
    <source>
        <strain evidence="11">UCD 2041</strain>
    </source>
</reference>
<evidence type="ECO:0000256" key="8">
    <source>
        <dbReference type="RuleBase" id="RU362137"/>
    </source>
</evidence>
<comment type="subcellular location">
    <subcellularLocation>
        <location evidence="2 8">Nucleus</location>
        <location evidence="2 8">Nucleolus</location>
    </subcellularLocation>
</comment>
<proteinExistence type="inferred from homology"/>
<feature type="region of interest" description="Disordered" evidence="9">
    <location>
        <begin position="189"/>
        <end position="221"/>
    </location>
</feature>
<feature type="compositionally biased region" description="Acidic residues" evidence="9">
    <location>
        <begin position="193"/>
        <end position="203"/>
    </location>
</feature>
<evidence type="ECO:0000256" key="6">
    <source>
        <dbReference type="ARBA" id="ARBA00023163"/>
    </source>
</evidence>
<keyword evidence="6 8" id="KW-0804">Transcription</keyword>
<dbReference type="GO" id="GO:0005730">
    <property type="term" value="C:nucleolus"/>
    <property type="evidence" value="ECO:0007669"/>
    <property type="project" value="UniProtKB-SubCell"/>
</dbReference>